<organism evidence="2 3">
    <name type="scientific">Buddleja alternifolia</name>
    <dbReference type="NCBI Taxonomy" id="168488"/>
    <lineage>
        <taxon>Eukaryota</taxon>
        <taxon>Viridiplantae</taxon>
        <taxon>Streptophyta</taxon>
        <taxon>Embryophyta</taxon>
        <taxon>Tracheophyta</taxon>
        <taxon>Spermatophyta</taxon>
        <taxon>Magnoliopsida</taxon>
        <taxon>eudicotyledons</taxon>
        <taxon>Gunneridae</taxon>
        <taxon>Pentapetalae</taxon>
        <taxon>asterids</taxon>
        <taxon>lamiids</taxon>
        <taxon>Lamiales</taxon>
        <taxon>Scrophulariaceae</taxon>
        <taxon>Buddlejeae</taxon>
        <taxon>Buddleja</taxon>
    </lineage>
</organism>
<comment type="caution">
    <text evidence="2">The sequence shown here is derived from an EMBL/GenBank/DDBJ whole genome shotgun (WGS) entry which is preliminary data.</text>
</comment>
<keyword evidence="3" id="KW-1185">Reference proteome</keyword>
<dbReference type="InterPro" id="IPR005174">
    <property type="entry name" value="KIB1-4_b-propeller"/>
</dbReference>
<evidence type="ECO:0000259" key="1">
    <source>
        <dbReference type="PROSITE" id="PS50181"/>
    </source>
</evidence>
<gene>
    <name evidence="2" type="ORF">BUALT_Bualt14G0120900</name>
</gene>
<sequence length="348" mass="40791">MDWTDLPEELLSLVLSKLFPKDRKTFGLVSKPWRAVANRSPWLMFYPRNEQKWKFIQSDSNVVFYKNFPELDNAEIRCSKYGWLLMSRDDFTLFFFDPSDSMMIELPKMNHVYTTISFFDPPTSPHCFIFGIANQETSTSLSIGMLKRGEDKWTCYSFDSKFIFPLSSCTPVLHRGFLYFLDVWGNIATFNINGQFSLRSWMVYTKCLSPPPQFGRIKQHFLFKIHGKKMIFVVFVEHDEGKVNVFRLREPGMKWELVEDLGDKMLFVTHSATFAKTAPKESMANKIYFPMFRGDKGVFYSLDTRKYYSFDGDYTNISSYGLKALRFATWYAPLPTLELAEKLTSWHP</sequence>
<reference evidence="2" key="1">
    <citation type="submission" date="2019-10" db="EMBL/GenBank/DDBJ databases">
        <authorList>
            <person name="Zhang R."/>
            <person name="Pan Y."/>
            <person name="Wang J."/>
            <person name="Ma R."/>
            <person name="Yu S."/>
        </authorList>
    </citation>
    <scope>NUCLEOTIDE SEQUENCE</scope>
    <source>
        <strain evidence="2">LA-IB0</strain>
        <tissue evidence="2">Leaf</tissue>
    </source>
</reference>
<dbReference type="Pfam" id="PF03478">
    <property type="entry name" value="Beta-prop_KIB1-4"/>
    <property type="match status" value="1"/>
</dbReference>
<dbReference type="PANTHER" id="PTHR33127">
    <property type="entry name" value="TRANSMEMBRANE PROTEIN"/>
    <property type="match status" value="1"/>
</dbReference>
<evidence type="ECO:0000313" key="2">
    <source>
        <dbReference type="EMBL" id="KAG8370477.1"/>
    </source>
</evidence>
<dbReference type="Gene3D" id="1.20.1280.50">
    <property type="match status" value="1"/>
</dbReference>
<dbReference type="EMBL" id="WHWC01000014">
    <property type="protein sequence ID" value="KAG8370477.1"/>
    <property type="molecule type" value="Genomic_DNA"/>
</dbReference>
<dbReference type="InterPro" id="IPR001810">
    <property type="entry name" value="F-box_dom"/>
</dbReference>
<dbReference type="SUPFAM" id="SSF81383">
    <property type="entry name" value="F-box domain"/>
    <property type="match status" value="1"/>
</dbReference>
<dbReference type="InterPro" id="IPR036047">
    <property type="entry name" value="F-box-like_dom_sf"/>
</dbReference>
<dbReference type="PANTHER" id="PTHR33127:SF5">
    <property type="entry name" value="TRANSMEMBRANE PROTEIN"/>
    <property type="match status" value="1"/>
</dbReference>
<protein>
    <recommendedName>
        <fullName evidence="1">F-box domain-containing protein</fullName>
    </recommendedName>
</protein>
<dbReference type="PROSITE" id="PS50181">
    <property type="entry name" value="FBOX"/>
    <property type="match status" value="1"/>
</dbReference>
<feature type="domain" description="F-box" evidence="1">
    <location>
        <begin position="1"/>
        <end position="56"/>
    </location>
</feature>
<name>A0AAV6WQE2_9LAMI</name>
<dbReference type="SMART" id="SM00256">
    <property type="entry name" value="FBOX"/>
    <property type="match status" value="1"/>
</dbReference>
<proteinExistence type="predicted"/>
<dbReference type="Pfam" id="PF12937">
    <property type="entry name" value="F-box-like"/>
    <property type="match status" value="1"/>
</dbReference>
<evidence type="ECO:0000313" key="3">
    <source>
        <dbReference type="Proteomes" id="UP000826271"/>
    </source>
</evidence>
<dbReference type="AlphaFoldDB" id="A0AAV6WQE2"/>
<accession>A0AAV6WQE2</accession>
<dbReference type="Proteomes" id="UP000826271">
    <property type="component" value="Unassembled WGS sequence"/>
</dbReference>